<keyword evidence="1" id="KW-0732">Signal</keyword>
<evidence type="ECO:0000256" key="1">
    <source>
        <dbReference type="SAM" id="SignalP"/>
    </source>
</evidence>
<sequence>MVRFHQALAALLLYSSASAVEVTLGNDGAINGRGLFSKIPDLMQTATNRFLQALGIEPGHPVCVDPGFDTTVDPMMLKVMSTMLKYEDLIAALEQYKVEGISVGSTTALIPEASDAAVSGAPIEDGQSGDIDFPHGNIKAIATCGERSVCDATYGLKIAGTPDGLGAYLPDDKTVRVIVQNEGYGPLKVEKYDIYVNNGTATFGGSSIQYVDYDRTMFASFMSSDMPASDMVVGMGEMIENVVNLKGELVGKRNGYSETPVGAHFSNTDANGTYVMWKKPVESDWFFMSMCSAHLEQKHQWAEGVGVEDNLHITTEEWAYYELDKEFVGLSAHVLDLSSKTLYATAAFTNGGFEKIAEINPQHTDYVMFAISGYNGAFDNDEVIPDENIYPDHVTALRNAAYGPRADGMNYTWPKDIVPFRVYVGIKGKLEDGTDAPQDDFLARNGFKYGNIYGFAINMTNTTESAGPTAGVWRDEFHKSATNGDFVPGKWIAQPWRWDGEVKNFQHDGSWDYQNPPPGAEVGGELEGYHWWMSKGPDEGGCKTEHLSPDPRVGYTAFVQGSTCGYFGHLYLKDVPTVLEAAAGDLPASFEGEYYVYQGETDVTSQIELGGKGQYTEGRNATRNWDKDGIKEDGKLTFEDIDGLELLSNVLRIYSEDNGKLYAILQEDSSSKLGDRALITSALEHDADGVDLTYYFIAMAGGEQNSRMAAGVGIPKGVACYDGEKYTTSSHEFSGVFDASGLVRKDILGNFLLSASDIGALKRANDRAVPINEKYIIMTLQASDWSCGVIGAFAADRGGQWLLYQPNIPVDEAVF</sequence>
<evidence type="ECO:0000313" key="3">
    <source>
        <dbReference type="Proteomes" id="UP001530377"/>
    </source>
</evidence>
<name>A0ABD3SGJ8_9STRA</name>
<dbReference type="Proteomes" id="UP001530377">
    <property type="component" value="Unassembled WGS sequence"/>
</dbReference>
<gene>
    <name evidence="2" type="ORF">ACHAXA_002887</name>
</gene>
<accession>A0ABD3SGJ8</accession>
<feature type="chain" id="PRO_5044869974" evidence="1">
    <location>
        <begin position="20"/>
        <end position="815"/>
    </location>
</feature>
<reference evidence="2 3" key="1">
    <citation type="submission" date="2024-10" db="EMBL/GenBank/DDBJ databases">
        <title>Updated reference genomes for cyclostephanoid diatoms.</title>
        <authorList>
            <person name="Roberts W.R."/>
            <person name="Alverson A.J."/>
        </authorList>
    </citation>
    <scope>NUCLEOTIDE SEQUENCE [LARGE SCALE GENOMIC DNA]</scope>
    <source>
        <strain evidence="2 3">AJA228-03</strain>
    </source>
</reference>
<feature type="signal peptide" evidence="1">
    <location>
        <begin position="1"/>
        <end position="19"/>
    </location>
</feature>
<keyword evidence="3" id="KW-1185">Reference proteome</keyword>
<comment type="caution">
    <text evidence="2">The sequence shown here is derived from an EMBL/GenBank/DDBJ whole genome shotgun (WGS) entry which is preliminary data.</text>
</comment>
<dbReference type="EMBL" id="JALLPB020000034">
    <property type="protein sequence ID" value="KAL3823546.1"/>
    <property type="molecule type" value="Genomic_DNA"/>
</dbReference>
<organism evidence="2 3">
    <name type="scientific">Cyclostephanos tholiformis</name>
    <dbReference type="NCBI Taxonomy" id="382380"/>
    <lineage>
        <taxon>Eukaryota</taxon>
        <taxon>Sar</taxon>
        <taxon>Stramenopiles</taxon>
        <taxon>Ochrophyta</taxon>
        <taxon>Bacillariophyta</taxon>
        <taxon>Coscinodiscophyceae</taxon>
        <taxon>Thalassiosirophycidae</taxon>
        <taxon>Stephanodiscales</taxon>
        <taxon>Stephanodiscaceae</taxon>
        <taxon>Cyclostephanos</taxon>
    </lineage>
</organism>
<evidence type="ECO:0000313" key="2">
    <source>
        <dbReference type="EMBL" id="KAL3823546.1"/>
    </source>
</evidence>
<proteinExistence type="predicted"/>
<dbReference type="AlphaFoldDB" id="A0ABD3SGJ8"/>
<protein>
    <submittedName>
        <fullName evidence="2">Uncharacterized protein</fullName>
    </submittedName>
</protein>